<comment type="subunit">
    <text evidence="2">Homodimer.</text>
</comment>
<dbReference type="GO" id="GO:0043590">
    <property type="term" value="C:bacterial nucleoid"/>
    <property type="evidence" value="ECO:0007669"/>
    <property type="project" value="UniProtKB-UniRule"/>
</dbReference>
<proteinExistence type="inferred from homology"/>
<evidence type="ECO:0000256" key="2">
    <source>
        <dbReference type="HAMAP-Rule" id="MF_00274"/>
    </source>
</evidence>
<dbReference type="PANTHER" id="PTHR33449">
    <property type="entry name" value="NUCLEOID-ASSOCIATED PROTEIN YBAB"/>
    <property type="match status" value="1"/>
</dbReference>
<dbReference type="InterPro" id="IPR036894">
    <property type="entry name" value="YbaB-like_sf"/>
</dbReference>
<comment type="function">
    <text evidence="2">Binds to DNA and alters its conformation. May be involved in regulation of gene expression, nucleoid organization and DNA protection.</text>
</comment>
<dbReference type="Proteomes" id="UP000249818">
    <property type="component" value="Chromosome BARAN1"/>
</dbReference>
<dbReference type="HAMAP" id="MF_00274">
    <property type="entry name" value="DNA_YbaB_EbfC"/>
    <property type="match status" value="1"/>
</dbReference>
<dbReference type="PANTHER" id="PTHR33449:SF1">
    <property type="entry name" value="NUCLEOID-ASSOCIATED PROTEIN YBAB"/>
    <property type="match status" value="1"/>
</dbReference>
<dbReference type="KEGG" id="bana:BARAN1_0448"/>
<keyword evidence="3" id="KW-0175">Coiled coil</keyword>
<dbReference type="NCBIfam" id="TIGR00103">
    <property type="entry name" value="DNA_YbaB_EbfC"/>
    <property type="match status" value="1"/>
</dbReference>
<comment type="subcellular location">
    <subcellularLocation>
        <location evidence="2">Cytoplasm</location>
        <location evidence="2">Nucleoid</location>
    </subcellularLocation>
</comment>
<dbReference type="PIRSF" id="PIRSF004555">
    <property type="entry name" value="UCP004555"/>
    <property type="match status" value="1"/>
</dbReference>
<evidence type="ECO:0000256" key="3">
    <source>
        <dbReference type="SAM" id="Coils"/>
    </source>
</evidence>
<dbReference type="GO" id="GO:0005829">
    <property type="term" value="C:cytosol"/>
    <property type="evidence" value="ECO:0007669"/>
    <property type="project" value="TreeGrafter"/>
</dbReference>
<evidence type="ECO:0000313" key="4">
    <source>
        <dbReference type="EMBL" id="SQD92472.1"/>
    </source>
</evidence>
<dbReference type="Gene3D" id="3.30.1310.10">
    <property type="entry name" value="Nucleoid-associated protein YbaB-like domain"/>
    <property type="match status" value="1"/>
</dbReference>
<dbReference type="InterPro" id="IPR004401">
    <property type="entry name" value="YbaB/EbfC"/>
</dbReference>
<gene>
    <name evidence="4" type="ORF">BARAN1_0448</name>
</gene>
<dbReference type="SUPFAM" id="SSF82607">
    <property type="entry name" value="YbaB-like"/>
    <property type="match status" value="1"/>
</dbReference>
<dbReference type="GO" id="GO:0003677">
    <property type="term" value="F:DNA binding"/>
    <property type="evidence" value="ECO:0007669"/>
    <property type="project" value="UniProtKB-UniRule"/>
</dbReference>
<dbReference type="AlphaFoldDB" id="A0A2X3KJA9"/>
<organism evidence="4 5">
    <name type="scientific">Candidatus Bipolaricaulis anaerobius</name>
    <dbReference type="NCBI Taxonomy" id="2026885"/>
    <lineage>
        <taxon>Bacteria</taxon>
        <taxon>Candidatus Bipolaricaulota</taxon>
        <taxon>Candidatus Bipolaricaulia</taxon>
        <taxon>Candidatus Bipolaricaulales</taxon>
        <taxon>Candidatus Bipolaricaulaceae</taxon>
        <taxon>Candidatus Bipolaricaulis</taxon>
    </lineage>
</organism>
<evidence type="ECO:0000256" key="1">
    <source>
        <dbReference type="ARBA" id="ARBA00023125"/>
    </source>
</evidence>
<name>A0A2X3KJA9_9BACT</name>
<comment type="similarity">
    <text evidence="2">Belongs to the YbaB/EbfC family.</text>
</comment>
<protein>
    <recommendedName>
        <fullName evidence="2">Nucleoid-associated protein BARAN1_0448</fullName>
    </recommendedName>
</protein>
<keyword evidence="1 2" id="KW-0238">DNA-binding</keyword>
<dbReference type="Pfam" id="PF02575">
    <property type="entry name" value="YbaB_DNA_bd"/>
    <property type="match status" value="1"/>
</dbReference>
<sequence>MGASDLRNLMKEAQRLQAEVAENQKKLAAAEVEATAGGGVVKAVVTGHGDLLRVEISPEVARPEDVDLLADLIVAAVREAQAKAKELAHQTMAPLARLLPPGFGP</sequence>
<accession>A0A2X3KJA9</accession>
<feature type="coiled-coil region" evidence="3">
    <location>
        <begin position="3"/>
        <end position="33"/>
    </location>
</feature>
<evidence type="ECO:0000313" key="5">
    <source>
        <dbReference type="Proteomes" id="UP000249818"/>
    </source>
</evidence>
<reference evidence="5" key="1">
    <citation type="submission" date="2018-05" db="EMBL/GenBank/DDBJ databases">
        <authorList>
            <person name="Hao L."/>
        </authorList>
    </citation>
    <scope>NUCLEOTIDE SEQUENCE [LARGE SCALE GENOMIC DNA]</scope>
</reference>
<dbReference type="EMBL" id="LS483254">
    <property type="protein sequence ID" value="SQD92472.1"/>
    <property type="molecule type" value="Genomic_DNA"/>
</dbReference>
<keyword evidence="5" id="KW-1185">Reference proteome</keyword>
<keyword evidence="2" id="KW-0963">Cytoplasm</keyword>